<name>A0A2S5TDX7_9GAMM</name>
<dbReference type="SUPFAM" id="SSF117396">
    <property type="entry name" value="TM1631-like"/>
    <property type="match status" value="1"/>
</dbReference>
<dbReference type="PANTHER" id="PTHR30348:SF4">
    <property type="entry name" value="DUF72 DOMAIN-CONTAINING PROTEIN"/>
    <property type="match status" value="1"/>
</dbReference>
<comment type="caution">
    <text evidence="2">The sequence shown here is derived from an EMBL/GenBank/DDBJ whole genome shotgun (WGS) entry which is preliminary data.</text>
</comment>
<dbReference type="OrthoDB" id="9780310at2"/>
<dbReference type="Proteomes" id="UP000238220">
    <property type="component" value="Unassembled WGS sequence"/>
</dbReference>
<dbReference type="PANTHER" id="PTHR30348">
    <property type="entry name" value="UNCHARACTERIZED PROTEIN YECE"/>
    <property type="match status" value="1"/>
</dbReference>
<dbReference type="AlphaFoldDB" id="A0A2S5TDX7"/>
<protein>
    <submittedName>
        <fullName evidence="2">DUF72 domain-containing protein</fullName>
    </submittedName>
</protein>
<dbReference type="EMBL" id="PSNW01000008">
    <property type="protein sequence ID" value="PPE73191.1"/>
    <property type="molecule type" value="Genomic_DNA"/>
</dbReference>
<evidence type="ECO:0000256" key="1">
    <source>
        <dbReference type="SAM" id="MobiDB-lite"/>
    </source>
</evidence>
<sequence length="355" mass="38589">MQDSLFPDTDPPPESPPPPARKRGAKVQPAAQDPALRELAAALPPTLRLGTSSWTYAGWIGTVWDQEYSDPMLSRHGLGAYVQHPLFRTVSLDRAFYRPLDIGQYGAYASQVPEDFRFVVKAPSLVADAQVRDESGRGLQMNPQFLDPALALRSFVEPATEGLGRKLGALVFQLSPLPGHLLLRMPELVDGLYGLLRALPRTQGVAVAVEVRDREWLTPDFVAALKATGTSYCMGLHAKMPRIDEQLPILRQLWPGPLVCRWNLNPLHGAFGYENAARLYEPYDRLQDPDPGTRQALARLIAGVTGKGQPAYVTVSNKAEGSAPLSVQALAEAVRAVGETGGPAVAARRDMGNTT</sequence>
<proteinExistence type="predicted"/>
<reference evidence="2 3" key="1">
    <citation type="submission" date="2018-02" db="EMBL/GenBank/DDBJ databases">
        <title>Genome sequencing of Solimonas sp. HR-BB.</title>
        <authorList>
            <person name="Lee Y."/>
            <person name="Jeon C.O."/>
        </authorList>
    </citation>
    <scope>NUCLEOTIDE SEQUENCE [LARGE SCALE GENOMIC DNA]</scope>
    <source>
        <strain evidence="2 3">HR-BB</strain>
    </source>
</reference>
<dbReference type="RefSeq" id="WP_104231230.1">
    <property type="nucleotide sequence ID" value="NZ_PSNW01000008.1"/>
</dbReference>
<feature type="region of interest" description="Disordered" evidence="1">
    <location>
        <begin position="1"/>
        <end position="31"/>
    </location>
</feature>
<organism evidence="2 3">
    <name type="scientific">Solimonas fluminis</name>
    <dbReference type="NCBI Taxonomy" id="2086571"/>
    <lineage>
        <taxon>Bacteria</taxon>
        <taxon>Pseudomonadati</taxon>
        <taxon>Pseudomonadota</taxon>
        <taxon>Gammaproteobacteria</taxon>
        <taxon>Nevskiales</taxon>
        <taxon>Nevskiaceae</taxon>
        <taxon>Solimonas</taxon>
    </lineage>
</organism>
<feature type="compositionally biased region" description="Pro residues" evidence="1">
    <location>
        <begin position="9"/>
        <end position="19"/>
    </location>
</feature>
<evidence type="ECO:0000313" key="3">
    <source>
        <dbReference type="Proteomes" id="UP000238220"/>
    </source>
</evidence>
<keyword evidence="3" id="KW-1185">Reference proteome</keyword>
<evidence type="ECO:0000313" key="2">
    <source>
        <dbReference type="EMBL" id="PPE73191.1"/>
    </source>
</evidence>
<dbReference type="Pfam" id="PF01904">
    <property type="entry name" value="DUF72"/>
    <property type="match status" value="1"/>
</dbReference>
<dbReference type="Gene3D" id="3.20.20.410">
    <property type="entry name" value="Protein of unknown function UPF0759"/>
    <property type="match status" value="1"/>
</dbReference>
<accession>A0A2S5TDX7</accession>
<gene>
    <name evidence="2" type="ORF">C3942_15350</name>
</gene>
<dbReference type="InterPro" id="IPR036520">
    <property type="entry name" value="UPF0759_sf"/>
</dbReference>
<dbReference type="InterPro" id="IPR002763">
    <property type="entry name" value="DUF72"/>
</dbReference>